<comment type="caution">
    <text evidence="1">The sequence shown here is derived from an EMBL/GenBank/DDBJ whole genome shotgun (WGS) entry which is preliminary data.</text>
</comment>
<reference evidence="1 3" key="1">
    <citation type="submission" date="2014-05" db="EMBL/GenBank/DDBJ databases">
        <authorList>
            <person name="Daugherty S.C."/>
            <person name="Tallon L.J."/>
            <person name="Sadzewicz L."/>
            <person name="Kilian M."/>
            <person name="Tettelin H."/>
        </authorList>
    </citation>
    <scope>NUCLEOTIDE SEQUENCE [LARGE SCALE GENOMIC DNA]</scope>
    <source>
        <strain evidence="1 3">SK1126</strain>
    </source>
</reference>
<dbReference type="Proteomes" id="UP000075442">
    <property type="component" value="Unassembled WGS sequence"/>
</dbReference>
<evidence type="ECO:0000313" key="4">
    <source>
        <dbReference type="Proteomes" id="UP000075442"/>
    </source>
</evidence>
<dbReference type="AlphaFoldDB" id="A0A081PQJ3"/>
<organism evidence="1 3">
    <name type="scientific">Streptococcus mitis</name>
    <dbReference type="NCBI Taxonomy" id="28037"/>
    <lineage>
        <taxon>Bacteria</taxon>
        <taxon>Bacillati</taxon>
        <taxon>Bacillota</taxon>
        <taxon>Bacilli</taxon>
        <taxon>Lactobacillales</taxon>
        <taxon>Streptococcaceae</taxon>
        <taxon>Streptococcus</taxon>
        <taxon>Streptococcus mitis group</taxon>
    </lineage>
</organism>
<evidence type="ECO:0000313" key="2">
    <source>
        <dbReference type="EMBL" id="KYF34206.1"/>
    </source>
</evidence>
<proteinExistence type="predicted"/>
<gene>
    <name evidence="1" type="ORF">SK1126_0869</name>
    <name evidence="2" type="ORF">SMIM3I_00920</name>
</gene>
<dbReference type="EMBL" id="JPFT01000005">
    <property type="protein sequence ID" value="KEQ32966.1"/>
    <property type="molecule type" value="Genomic_DNA"/>
</dbReference>
<name>A0A081PQJ3_STRMT</name>
<dbReference type="PATRIC" id="fig|28037.235.peg.1588"/>
<dbReference type="RefSeq" id="WP_033681666.1">
    <property type="nucleotide sequence ID" value="NZ_JPFT01000005.1"/>
</dbReference>
<protein>
    <submittedName>
        <fullName evidence="1">Uncharacterized protein</fullName>
    </submittedName>
</protein>
<evidence type="ECO:0000313" key="3">
    <source>
        <dbReference type="Proteomes" id="UP000028093"/>
    </source>
</evidence>
<dbReference type="Proteomes" id="UP000028093">
    <property type="component" value="Unassembled WGS sequence"/>
</dbReference>
<reference evidence="2 4" key="2">
    <citation type="submission" date="2016-01" db="EMBL/GenBank/DDBJ databases">
        <title>Highly variable Streptococcus oralis 1 are common among viridans streptococci isolated from primates.</title>
        <authorList>
            <person name="Denapaite D."/>
            <person name="Rieger M."/>
            <person name="Koendgen S."/>
            <person name="Brueckner R."/>
            <person name="Ochigava I."/>
            <person name="Kappeler P."/>
            <person name="Maetz-Rensing K."/>
            <person name="Leendertz F."/>
        </authorList>
    </citation>
    <scope>NUCLEOTIDE SEQUENCE [LARGE SCALE GENOMIC DNA]</scope>
    <source>
        <strain evidence="2 4">M3-1</strain>
    </source>
</reference>
<sequence length="109" mass="12829">MRHKFQQVLDKIHDFLNGHDRHDQPDQTETNSLTATIEEAIQKQTAVHLILSETSFTGDIIKYDQQRQQIIVKNFAKNVTRIIRISDIQRLRFVPSTVQTAQKNRFKKE</sequence>
<dbReference type="EMBL" id="LROU01000120">
    <property type="protein sequence ID" value="KYF34206.1"/>
    <property type="molecule type" value="Genomic_DNA"/>
</dbReference>
<accession>A0A081PQJ3</accession>
<evidence type="ECO:0000313" key="1">
    <source>
        <dbReference type="EMBL" id="KEQ32966.1"/>
    </source>
</evidence>